<dbReference type="Gene3D" id="3.40.50.880">
    <property type="match status" value="1"/>
</dbReference>
<dbReference type="InterPro" id="IPR006287">
    <property type="entry name" value="DJ-1"/>
</dbReference>
<comment type="catalytic activity">
    <reaction evidence="2">
        <text>methylglyoxal + H2O = (R)-lactate + H(+)</text>
        <dbReference type="Rhea" id="RHEA:27754"/>
        <dbReference type="ChEBI" id="CHEBI:15377"/>
        <dbReference type="ChEBI" id="CHEBI:15378"/>
        <dbReference type="ChEBI" id="CHEBI:16004"/>
        <dbReference type="ChEBI" id="CHEBI:17158"/>
        <dbReference type="EC" id="4.2.1.130"/>
    </reaction>
</comment>
<gene>
    <name evidence="4" type="ORF">CONPUDRAFT_76002</name>
</gene>
<dbReference type="KEGG" id="cput:CONPUDRAFT_76002"/>
<organism evidence="4 5">
    <name type="scientific">Coniophora puteana (strain RWD-64-598)</name>
    <name type="common">Brown rot fungus</name>
    <dbReference type="NCBI Taxonomy" id="741705"/>
    <lineage>
        <taxon>Eukaryota</taxon>
        <taxon>Fungi</taxon>
        <taxon>Dikarya</taxon>
        <taxon>Basidiomycota</taxon>
        <taxon>Agaricomycotina</taxon>
        <taxon>Agaricomycetes</taxon>
        <taxon>Agaricomycetidae</taxon>
        <taxon>Boletales</taxon>
        <taxon>Coniophorineae</taxon>
        <taxon>Coniophoraceae</taxon>
        <taxon>Coniophora</taxon>
    </lineage>
</organism>
<dbReference type="GO" id="GO:0005634">
    <property type="term" value="C:nucleus"/>
    <property type="evidence" value="ECO:0007669"/>
    <property type="project" value="TreeGrafter"/>
</dbReference>
<dbReference type="PANTHER" id="PTHR48094">
    <property type="entry name" value="PROTEIN/NUCLEIC ACID DEGLYCASE DJ-1-RELATED"/>
    <property type="match status" value="1"/>
</dbReference>
<feature type="domain" description="DJ-1/PfpI" evidence="3">
    <location>
        <begin position="3"/>
        <end position="173"/>
    </location>
</feature>
<proteinExistence type="predicted"/>
<protein>
    <recommendedName>
        <fullName evidence="1">D-lactate dehydratase</fullName>
        <ecNumber evidence="1">4.2.1.130</ecNumber>
    </recommendedName>
</protein>
<dbReference type="SUPFAM" id="SSF52317">
    <property type="entry name" value="Class I glutamine amidotransferase-like"/>
    <property type="match status" value="1"/>
</dbReference>
<evidence type="ECO:0000313" key="5">
    <source>
        <dbReference type="Proteomes" id="UP000053558"/>
    </source>
</evidence>
<evidence type="ECO:0000259" key="3">
    <source>
        <dbReference type="Pfam" id="PF01965"/>
    </source>
</evidence>
<dbReference type="GO" id="GO:1903189">
    <property type="term" value="P:glyoxal metabolic process"/>
    <property type="evidence" value="ECO:0007669"/>
    <property type="project" value="TreeGrafter"/>
</dbReference>
<accession>A0A5M3MDB8</accession>
<dbReference type="NCBIfam" id="TIGR01383">
    <property type="entry name" value="not_thiJ"/>
    <property type="match status" value="1"/>
</dbReference>
<comment type="caution">
    <text evidence="4">The sequence shown here is derived from an EMBL/GenBank/DDBJ whole genome shotgun (WGS) entry which is preliminary data.</text>
</comment>
<evidence type="ECO:0000256" key="2">
    <source>
        <dbReference type="ARBA" id="ARBA00048082"/>
    </source>
</evidence>
<dbReference type="GO" id="GO:0005739">
    <property type="term" value="C:mitochondrion"/>
    <property type="evidence" value="ECO:0007669"/>
    <property type="project" value="TreeGrafter"/>
</dbReference>
<dbReference type="GO" id="GO:0006979">
    <property type="term" value="P:response to oxidative stress"/>
    <property type="evidence" value="ECO:0007669"/>
    <property type="project" value="TreeGrafter"/>
</dbReference>
<evidence type="ECO:0000313" key="4">
    <source>
        <dbReference type="EMBL" id="EIW77218.1"/>
    </source>
</evidence>
<dbReference type="InterPro" id="IPR029062">
    <property type="entry name" value="Class_I_gatase-like"/>
</dbReference>
<dbReference type="InterPro" id="IPR050325">
    <property type="entry name" value="Prot/Nucl_acid_deglycase"/>
</dbReference>
<dbReference type="AlphaFoldDB" id="A0A5M3MDB8"/>
<dbReference type="GO" id="GO:0019172">
    <property type="term" value="F:glyoxalase III activity"/>
    <property type="evidence" value="ECO:0007669"/>
    <property type="project" value="UniProtKB-EC"/>
</dbReference>
<dbReference type="InterPro" id="IPR002818">
    <property type="entry name" value="DJ-1/PfpI"/>
</dbReference>
<dbReference type="OMA" id="KATCYPG"/>
<dbReference type="EMBL" id="JH711584">
    <property type="protein sequence ID" value="EIW77218.1"/>
    <property type="molecule type" value="Genomic_DNA"/>
</dbReference>
<dbReference type="RefSeq" id="XP_007772436.1">
    <property type="nucleotide sequence ID" value="XM_007774246.1"/>
</dbReference>
<evidence type="ECO:0000256" key="1">
    <source>
        <dbReference type="ARBA" id="ARBA00013134"/>
    </source>
</evidence>
<dbReference type="CDD" id="cd03135">
    <property type="entry name" value="GATase1_DJ-1"/>
    <property type="match status" value="1"/>
</dbReference>
<sequence length="198" mass="20729">MAKKVLILIADGTEEMEFTIAYDTLVRAGIECTSALVSASSSATHATCSRGVKIVPDTIFNPSESGPEKYDALIVPGGAQGAKTISETAAVQELVRAYHEKPGRIVGSLAALTSADGGDTIGEQELTSHPSIKDQLKEKFAYSDEPVVVSKSGKLITSRGPGTAFPFAFKLVELLAGAGKRDETIGPMVFPAGTPLKF</sequence>
<keyword evidence="5" id="KW-1185">Reference proteome</keyword>
<name>A0A5M3MDB8_CONPW</name>
<dbReference type="OrthoDB" id="543156at2759"/>
<dbReference type="Pfam" id="PF01965">
    <property type="entry name" value="DJ-1_PfpI"/>
    <property type="match status" value="1"/>
</dbReference>
<dbReference type="EC" id="4.2.1.130" evidence="1"/>
<reference evidence="5" key="1">
    <citation type="journal article" date="2012" name="Science">
        <title>The Paleozoic origin of enzymatic lignin decomposition reconstructed from 31 fungal genomes.</title>
        <authorList>
            <person name="Floudas D."/>
            <person name="Binder M."/>
            <person name="Riley R."/>
            <person name="Barry K."/>
            <person name="Blanchette R.A."/>
            <person name="Henrissat B."/>
            <person name="Martinez A.T."/>
            <person name="Otillar R."/>
            <person name="Spatafora J.W."/>
            <person name="Yadav J.S."/>
            <person name="Aerts A."/>
            <person name="Benoit I."/>
            <person name="Boyd A."/>
            <person name="Carlson A."/>
            <person name="Copeland A."/>
            <person name="Coutinho P.M."/>
            <person name="de Vries R.P."/>
            <person name="Ferreira P."/>
            <person name="Findley K."/>
            <person name="Foster B."/>
            <person name="Gaskell J."/>
            <person name="Glotzer D."/>
            <person name="Gorecki P."/>
            <person name="Heitman J."/>
            <person name="Hesse C."/>
            <person name="Hori C."/>
            <person name="Igarashi K."/>
            <person name="Jurgens J.A."/>
            <person name="Kallen N."/>
            <person name="Kersten P."/>
            <person name="Kohler A."/>
            <person name="Kuees U."/>
            <person name="Kumar T.K.A."/>
            <person name="Kuo A."/>
            <person name="LaButti K."/>
            <person name="Larrondo L.F."/>
            <person name="Lindquist E."/>
            <person name="Ling A."/>
            <person name="Lombard V."/>
            <person name="Lucas S."/>
            <person name="Lundell T."/>
            <person name="Martin R."/>
            <person name="McLaughlin D.J."/>
            <person name="Morgenstern I."/>
            <person name="Morin E."/>
            <person name="Murat C."/>
            <person name="Nagy L.G."/>
            <person name="Nolan M."/>
            <person name="Ohm R.A."/>
            <person name="Patyshakuliyeva A."/>
            <person name="Rokas A."/>
            <person name="Ruiz-Duenas F.J."/>
            <person name="Sabat G."/>
            <person name="Salamov A."/>
            <person name="Samejima M."/>
            <person name="Schmutz J."/>
            <person name="Slot J.C."/>
            <person name="St John F."/>
            <person name="Stenlid J."/>
            <person name="Sun H."/>
            <person name="Sun S."/>
            <person name="Syed K."/>
            <person name="Tsang A."/>
            <person name="Wiebenga A."/>
            <person name="Young D."/>
            <person name="Pisabarro A."/>
            <person name="Eastwood D.C."/>
            <person name="Martin F."/>
            <person name="Cullen D."/>
            <person name="Grigoriev I.V."/>
            <person name="Hibbett D.S."/>
        </authorList>
    </citation>
    <scope>NUCLEOTIDE SEQUENCE [LARGE SCALE GENOMIC DNA]</scope>
    <source>
        <strain evidence="5">RWD-64-598 SS2</strain>
    </source>
</reference>
<dbReference type="PANTHER" id="PTHR48094:SF12">
    <property type="entry name" value="PARKINSON DISEASE PROTEIN 7 HOMOLOG"/>
    <property type="match status" value="1"/>
</dbReference>
<dbReference type="Proteomes" id="UP000053558">
    <property type="component" value="Unassembled WGS sequence"/>
</dbReference>
<dbReference type="GeneID" id="19209452"/>